<evidence type="ECO:0000313" key="1">
    <source>
        <dbReference type="EMBL" id="CAB4174929.1"/>
    </source>
</evidence>
<name>A0A6J7XIR0_9CAUD</name>
<proteinExistence type="predicted"/>
<evidence type="ECO:0000313" key="2">
    <source>
        <dbReference type="EMBL" id="CAB4184966.1"/>
    </source>
</evidence>
<dbReference type="EMBL" id="LR797071">
    <property type="protein sequence ID" value="CAB4184966.1"/>
    <property type="molecule type" value="Genomic_DNA"/>
</dbReference>
<reference evidence="4" key="1">
    <citation type="submission" date="2020-05" db="EMBL/GenBank/DDBJ databases">
        <authorList>
            <person name="Chiriac C."/>
            <person name="Salcher M."/>
            <person name="Ghai R."/>
            <person name="Kavagutti S V."/>
        </authorList>
    </citation>
    <scope>NUCLEOTIDE SEQUENCE</scope>
</reference>
<dbReference type="EMBL" id="LR797185">
    <property type="protein sequence ID" value="CAB4192861.1"/>
    <property type="molecule type" value="Genomic_DNA"/>
</dbReference>
<sequence>MALSTYDITAEQGSDYLTTVTYRNSSSNLVNLTGYSARMQVRKTYSSDSAYLTLTQSSGLTLGGAAGTIVISISASAMARIPAGSYVYDLEIIESGGVVKKILSGKFEITGEVTR</sequence>
<evidence type="ECO:0000313" key="4">
    <source>
        <dbReference type="EMBL" id="CAB5231368.1"/>
    </source>
</evidence>
<protein>
    <submittedName>
        <fullName evidence="4">Uncharacterized protein</fullName>
    </submittedName>
</protein>
<gene>
    <name evidence="2" type="ORF">UFOVP1131_80</name>
    <name evidence="3" type="ORF">UFOVP1245_106</name>
    <name evidence="4" type="ORF">UFOVP1582_72</name>
    <name evidence="1" type="ORF">UFOVP966_94</name>
</gene>
<organism evidence="4">
    <name type="scientific">uncultured Caudovirales phage</name>
    <dbReference type="NCBI Taxonomy" id="2100421"/>
    <lineage>
        <taxon>Viruses</taxon>
        <taxon>Duplodnaviria</taxon>
        <taxon>Heunggongvirae</taxon>
        <taxon>Uroviricota</taxon>
        <taxon>Caudoviricetes</taxon>
        <taxon>Peduoviridae</taxon>
        <taxon>Maltschvirus</taxon>
        <taxon>Maltschvirus maltsch</taxon>
    </lineage>
</organism>
<evidence type="ECO:0000313" key="3">
    <source>
        <dbReference type="EMBL" id="CAB4192861.1"/>
    </source>
</evidence>
<accession>A0A6J7XIR0</accession>
<dbReference type="EMBL" id="LR796919">
    <property type="protein sequence ID" value="CAB4174929.1"/>
    <property type="molecule type" value="Genomic_DNA"/>
</dbReference>
<dbReference type="EMBL" id="LR798428">
    <property type="protein sequence ID" value="CAB5231368.1"/>
    <property type="molecule type" value="Genomic_DNA"/>
</dbReference>